<dbReference type="SUPFAM" id="SSF54585">
    <property type="entry name" value="Cdc48 domain 2-like"/>
    <property type="match status" value="1"/>
</dbReference>
<dbReference type="EMBL" id="JBHUCZ010000001">
    <property type="protein sequence ID" value="MFD1565962.1"/>
    <property type="molecule type" value="Genomic_DNA"/>
</dbReference>
<dbReference type="Pfam" id="PF17862">
    <property type="entry name" value="AAA_lid_3"/>
    <property type="match status" value="2"/>
</dbReference>
<organism evidence="9 10">
    <name type="scientific">Halolamina litorea</name>
    <dbReference type="NCBI Taxonomy" id="1515593"/>
    <lineage>
        <taxon>Archaea</taxon>
        <taxon>Methanobacteriati</taxon>
        <taxon>Methanobacteriota</taxon>
        <taxon>Stenosarchaea group</taxon>
        <taxon>Halobacteria</taxon>
        <taxon>Halobacteriales</taxon>
        <taxon>Haloferacaceae</taxon>
    </lineage>
</organism>
<dbReference type="SUPFAM" id="SSF50692">
    <property type="entry name" value="ADC-like"/>
    <property type="match status" value="1"/>
</dbReference>
<evidence type="ECO:0000256" key="4">
    <source>
        <dbReference type="ARBA" id="ARBA00022840"/>
    </source>
</evidence>
<feature type="domain" description="AAA+ ATPase" evidence="6">
    <location>
        <begin position="502"/>
        <end position="640"/>
    </location>
</feature>
<dbReference type="Pfam" id="PF00004">
    <property type="entry name" value="AAA"/>
    <property type="match status" value="2"/>
</dbReference>
<dbReference type="Gene3D" id="3.10.330.10">
    <property type="match status" value="1"/>
</dbReference>
<reference evidence="9 10" key="1">
    <citation type="journal article" date="2019" name="Int. J. Syst. Evol. Microbiol.">
        <title>The Global Catalogue of Microorganisms (GCM) 10K type strain sequencing project: providing services to taxonomists for standard genome sequencing and annotation.</title>
        <authorList>
            <consortium name="The Broad Institute Genomics Platform"/>
            <consortium name="The Broad Institute Genome Sequencing Center for Infectious Disease"/>
            <person name="Wu L."/>
            <person name="Ma J."/>
        </authorList>
    </citation>
    <scope>NUCLEOTIDE SEQUENCE [LARGE SCALE GENOMIC DNA]</scope>
    <source>
        <strain evidence="9 10">CGMCC 1.12859</strain>
    </source>
</reference>
<dbReference type="FunFam" id="1.10.8.60:FF:000057">
    <property type="entry name" value="AAA family ATPase, CDC48 subfamily"/>
    <property type="match status" value="1"/>
</dbReference>
<evidence type="ECO:0000259" key="8">
    <source>
        <dbReference type="SMART" id="SM01073"/>
    </source>
</evidence>
<dbReference type="RefSeq" id="WP_267645202.1">
    <property type="nucleotide sequence ID" value="NZ_JANHGR010000001.1"/>
</dbReference>
<evidence type="ECO:0000256" key="1">
    <source>
        <dbReference type="ARBA" id="ARBA00009833"/>
    </source>
</evidence>
<dbReference type="GO" id="GO:0005737">
    <property type="term" value="C:cytoplasm"/>
    <property type="evidence" value="ECO:0007669"/>
    <property type="project" value="UniProtKB-ARBA"/>
</dbReference>
<keyword evidence="2" id="KW-0677">Repeat</keyword>
<dbReference type="InterPro" id="IPR029067">
    <property type="entry name" value="CDC48_domain_2-like_sf"/>
</dbReference>
<keyword evidence="4" id="KW-0067">ATP-binding</keyword>
<comment type="caution">
    <text evidence="9">The sequence shown here is derived from an EMBL/GenBank/DDBJ whole genome shotgun (WGS) entry which is preliminary data.</text>
</comment>
<dbReference type="InterPro" id="IPR003959">
    <property type="entry name" value="ATPase_AAA_core"/>
</dbReference>
<feature type="domain" description="CDC48 N-terminal subdomain" evidence="8">
    <location>
        <begin position="2"/>
        <end position="87"/>
    </location>
</feature>
<keyword evidence="3" id="KW-0547">Nucleotide-binding</keyword>
<dbReference type="Gene3D" id="3.40.50.300">
    <property type="entry name" value="P-loop containing nucleotide triphosphate hydrolases"/>
    <property type="match status" value="2"/>
</dbReference>
<dbReference type="SMART" id="SM00382">
    <property type="entry name" value="AAA"/>
    <property type="match status" value="2"/>
</dbReference>
<dbReference type="Pfam" id="PF02933">
    <property type="entry name" value="CDC48_2"/>
    <property type="match status" value="1"/>
</dbReference>
<comment type="similarity">
    <text evidence="1">Belongs to the AAA ATPase family. CDC48 subfamily.</text>
</comment>
<dbReference type="InterPro" id="IPR003593">
    <property type="entry name" value="AAA+_ATPase"/>
</dbReference>
<dbReference type="NCBIfam" id="TIGR01243">
    <property type="entry name" value="CDC48"/>
    <property type="match status" value="1"/>
</dbReference>
<dbReference type="Gene3D" id="1.10.8.60">
    <property type="match status" value="2"/>
</dbReference>
<dbReference type="InterPro" id="IPR005938">
    <property type="entry name" value="AAA_ATPase_CDC48"/>
</dbReference>
<dbReference type="InterPro" id="IPR003338">
    <property type="entry name" value="CDC4_N-term_subdom"/>
</dbReference>
<dbReference type="SUPFAM" id="SSF52540">
    <property type="entry name" value="P-loop containing nucleoside triphosphate hydrolases"/>
    <property type="match status" value="2"/>
</dbReference>
<gene>
    <name evidence="9" type="ORF">ACFSAU_00500</name>
</gene>
<dbReference type="FunFam" id="3.40.50.300:FF:000018">
    <property type="entry name" value="Cell division control 48"/>
    <property type="match status" value="1"/>
</dbReference>
<evidence type="ECO:0000256" key="2">
    <source>
        <dbReference type="ARBA" id="ARBA00022737"/>
    </source>
</evidence>
<dbReference type="GO" id="GO:0005524">
    <property type="term" value="F:ATP binding"/>
    <property type="evidence" value="ECO:0007669"/>
    <property type="project" value="UniProtKB-KW"/>
</dbReference>
<feature type="region of interest" description="Disordered" evidence="5">
    <location>
        <begin position="169"/>
        <end position="194"/>
    </location>
</feature>
<evidence type="ECO:0000313" key="9">
    <source>
        <dbReference type="EMBL" id="MFD1565962.1"/>
    </source>
</evidence>
<evidence type="ECO:0000313" key="10">
    <source>
        <dbReference type="Proteomes" id="UP001597139"/>
    </source>
</evidence>
<proteinExistence type="inferred from homology"/>
<dbReference type="SMART" id="SM01073">
    <property type="entry name" value="CDC48_N"/>
    <property type="match status" value="1"/>
</dbReference>
<dbReference type="FunFam" id="1.10.8.60:FF:000189">
    <property type="entry name" value="AAA family ATPase, CDC48 subfamily"/>
    <property type="match status" value="1"/>
</dbReference>
<dbReference type="InterPro" id="IPR003960">
    <property type="entry name" value="ATPase_AAA_CS"/>
</dbReference>
<accession>A0ABD6BLP5</accession>
<dbReference type="CDD" id="cd19511">
    <property type="entry name" value="RecA-like_CDC48_r2-like"/>
    <property type="match status" value="1"/>
</dbReference>
<dbReference type="PANTHER" id="PTHR23077">
    <property type="entry name" value="AAA-FAMILY ATPASE"/>
    <property type="match status" value="1"/>
</dbReference>
<keyword evidence="10" id="KW-1185">Reference proteome</keyword>
<dbReference type="Gene3D" id="2.40.40.20">
    <property type="match status" value="1"/>
</dbReference>
<dbReference type="Proteomes" id="UP001597139">
    <property type="component" value="Unassembled WGS sequence"/>
</dbReference>
<feature type="domain" description="CDC48" evidence="7">
    <location>
        <begin position="102"/>
        <end position="172"/>
    </location>
</feature>
<dbReference type="Pfam" id="PF02359">
    <property type="entry name" value="CDC48_N"/>
    <property type="match status" value="1"/>
</dbReference>
<dbReference type="InterPro" id="IPR050168">
    <property type="entry name" value="AAA_ATPase_domain"/>
</dbReference>
<evidence type="ECO:0000259" key="6">
    <source>
        <dbReference type="SMART" id="SM00382"/>
    </source>
</evidence>
<feature type="domain" description="AAA+ ATPase" evidence="6">
    <location>
        <begin position="229"/>
        <end position="365"/>
    </location>
</feature>
<dbReference type="AlphaFoldDB" id="A0ABD6BLP5"/>
<dbReference type="SMART" id="SM01072">
    <property type="entry name" value="CDC48_2"/>
    <property type="match status" value="1"/>
</dbReference>
<evidence type="ECO:0000256" key="5">
    <source>
        <dbReference type="SAM" id="MobiDB-lite"/>
    </source>
</evidence>
<evidence type="ECO:0000256" key="3">
    <source>
        <dbReference type="ARBA" id="ARBA00022741"/>
    </source>
</evidence>
<sequence length="759" mass="82573">MKLTVKPLKQKDAGRRLAAVDRVAADEMDLSGGDFIRIEGKQGAAIARVWPGYPEDDGTGVVRIDGRLRQEASVGIDDRVEVEAADVNPADSVTVALPQNMGIRGDIGSLLRKELSGQPVTAGQDVQLPLGFGLMGGQGQAVPLKIAETDPSGTVVITDSTDVEISQQPAEQIRGDRSAAAGAGGSGGEGPDVTYEDIGGLDDELEQVREMIELPMRHPELFGRLGIEPPKGVLLHGPPGTGKTLIAKAVANEIDASFHTISGPEIMSKYYGESEEQLREVFEEAQEASPAIIFMDELDSIAPTRDEAGGDVERRVVAQLLSLMDGLEERGEIVVIGATNRVDAIDTALRRGGRFDREIEVGVPDTNGREEILQVHTRNMPLAEGVDIEELAENTHGFVGADLESLAKESAMIALRRFRPELDLEEDEIDAETLERLDVTEDDFRKALRGIEPSALREVFVEVPDVTWADVGGLEDTKERLRETIQWPLDYPEVFEQMDVESAKGVLLYGPPGTGKTLLAKAVANEAESNFISVKGPELLDKYVGESEKGVREIFSKARENAPTVVFFDEIDAIATERGRNSGDSGVSERVVSQLLTELDGLEELEDVVVVATTNRPDLIDSALIRPGRLDRHVHVPVPDEEARRAILAVHTKHKPLADDVDLDALAARTDGYVGADLEALAREASMNATREFINSVSPEETTESVGNVRVTMAHFEDALKEVVPSVTEQTREQYAEIEQRFKRSEVEKDQEPAAPTFQ</sequence>
<dbReference type="InterPro" id="IPR009010">
    <property type="entry name" value="Asp_de-COase-like_dom_sf"/>
</dbReference>
<protein>
    <submittedName>
        <fullName evidence="9">CDC48 family AAA ATPase</fullName>
    </submittedName>
</protein>
<evidence type="ECO:0000259" key="7">
    <source>
        <dbReference type="SMART" id="SM01072"/>
    </source>
</evidence>
<dbReference type="PANTHER" id="PTHR23077:SF171">
    <property type="entry name" value="NUCLEAR VALOSIN-CONTAINING PROTEIN-LIKE"/>
    <property type="match status" value="1"/>
</dbReference>
<dbReference type="InterPro" id="IPR041569">
    <property type="entry name" value="AAA_lid_3"/>
</dbReference>
<dbReference type="FunFam" id="3.40.50.300:FF:000012">
    <property type="entry name" value="Transitional endoplasmic reticulum ATPase"/>
    <property type="match status" value="1"/>
</dbReference>
<dbReference type="PROSITE" id="PS00674">
    <property type="entry name" value="AAA"/>
    <property type="match status" value="2"/>
</dbReference>
<dbReference type="InterPro" id="IPR004201">
    <property type="entry name" value="Cdc48_dom2"/>
</dbReference>
<name>A0ABD6BLP5_9EURY</name>
<dbReference type="InterPro" id="IPR027417">
    <property type="entry name" value="P-loop_NTPase"/>
</dbReference>
<dbReference type="FunFam" id="2.40.40.20:FF:000007">
    <property type="entry name" value="AAA family ATPase"/>
    <property type="match status" value="1"/>
</dbReference>